<dbReference type="Proteomes" id="UP000285173">
    <property type="component" value="Unassembled WGS sequence"/>
</dbReference>
<feature type="compositionally biased region" description="Polar residues" evidence="1">
    <location>
        <begin position="296"/>
        <end position="307"/>
    </location>
</feature>
<dbReference type="AlphaFoldDB" id="A0A3R6G8L1"/>
<evidence type="ECO:0000313" key="2">
    <source>
        <dbReference type="EMBL" id="RGZ49128.1"/>
    </source>
</evidence>
<evidence type="ECO:0000313" key="3">
    <source>
        <dbReference type="Proteomes" id="UP000285173"/>
    </source>
</evidence>
<accession>A0A3R6G8L1</accession>
<evidence type="ECO:0000256" key="1">
    <source>
        <dbReference type="SAM" id="MobiDB-lite"/>
    </source>
</evidence>
<comment type="caution">
    <text evidence="2">The sequence shown here is derived from an EMBL/GenBank/DDBJ whole genome shotgun (WGS) entry which is preliminary data.</text>
</comment>
<dbReference type="EMBL" id="QSEF01000008">
    <property type="protein sequence ID" value="RGZ49128.1"/>
    <property type="molecule type" value="Genomic_DNA"/>
</dbReference>
<protein>
    <submittedName>
        <fullName evidence="2">Uncharacterized protein</fullName>
    </submittedName>
</protein>
<feature type="region of interest" description="Disordered" evidence="1">
    <location>
        <begin position="290"/>
        <end position="311"/>
    </location>
</feature>
<gene>
    <name evidence="2" type="ORF">DW986_07190</name>
</gene>
<organism evidence="2 3">
    <name type="scientific">Parabacteroides merdae</name>
    <dbReference type="NCBI Taxonomy" id="46503"/>
    <lineage>
        <taxon>Bacteria</taxon>
        <taxon>Pseudomonadati</taxon>
        <taxon>Bacteroidota</taxon>
        <taxon>Bacteroidia</taxon>
        <taxon>Bacteroidales</taxon>
        <taxon>Tannerellaceae</taxon>
        <taxon>Parabacteroides</taxon>
    </lineage>
</organism>
<sequence length="328" mass="36000">MSKKGAFIYQQIELTTAEWADNATVYPTSVWLFERLENGKFNMKLADGVHTFAQLPAVMQEVKVTVKTNDATTYILTITTAEGKFDTPNLRGNDAPVPSIDPETKHWKIGEEDTGVVAEGQDGESYDDTEIRNALTALQQQVNTLVSGDASSAIESFNEIIAFLANVEDTQTLQGIIAGLNQSITNVQQAIPTRLSQLQNDDHTVKDAAYVHTDNNYSNEEKTKVSDSLRLKEYVDVESLAALPSSPYNLRFKYTSKSPQAINFADIASVPEMLEFYLSILNSSGSDFDQPVPNGSGWQSEESSVTLPNGKPTGVSLKKEHGIIVVRV</sequence>
<proteinExistence type="predicted"/>
<reference evidence="2 3" key="1">
    <citation type="submission" date="2018-08" db="EMBL/GenBank/DDBJ databases">
        <title>A genome reference for cultivated species of the human gut microbiota.</title>
        <authorList>
            <person name="Zou Y."/>
            <person name="Xue W."/>
            <person name="Luo G."/>
        </authorList>
    </citation>
    <scope>NUCLEOTIDE SEQUENCE [LARGE SCALE GENOMIC DNA]</scope>
    <source>
        <strain evidence="2 3">AM50-15</strain>
    </source>
</reference>
<name>A0A3R6G8L1_9BACT</name>